<dbReference type="PANTHER" id="PTHR42305">
    <property type="entry name" value="MEMBRANE PROTEIN RV1733C-RELATED"/>
    <property type="match status" value="1"/>
</dbReference>
<keyword evidence="1" id="KW-0812">Transmembrane</keyword>
<evidence type="ECO:0000313" key="2">
    <source>
        <dbReference type="EMBL" id="NYH78360.1"/>
    </source>
</evidence>
<protein>
    <submittedName>
        <fullName evidence="2">Uncharacterized protein</fullName>
    </submittedName>
</protein>
<proteinExistence type="predicted"/>
<dbReference type="RefSeq" id="WP_218862365.1">
    <property type="nucleotide sequence ID" value="NZ_JACBYW010000002.1"/>
</dbReference>
<keyword evidence="1" id="KW-1133">Transmembrane helix</keyword>
<dbReference type="Proteomes" id="UP000548304">
    <property type="component" value="Unassembled WGS sequence"/>
</dbReference>
<dbReference type="EMBL" id="JACBYW010000002">
    <property type="protein sequence ID" value="NYH78360.1"/>
    <property type="molecule type" value="Genomic_DNA"/>
</dbReference>
<keyword evidence="1" id="KW-0472">Membrane</keyword>
<comment type="caution">
    <text evidence="2">The sequence shown here is derived from an EMBL/GenBank/DDBJ whole genome shotgun (WGS) entry which is preliminary data.</text>
</comment>
<dbReference type="AlphaFoldDB" id="A0A852YWF9"/>
<dbReference type="InterPro" id="IPR039708">
    <property type="entry name" value="MT1774/Rv1733c-like"/>
</dbReference>
<keyword evidence="3" id="KW-1185">Reference proteome</keyword>
<evidence type="ECO:0000256" key="1">
    <source>
        <dbReference type="SAM" id="Phobius"/>
    </source>
</evidence>
<feature type="transmembrane region" description="Helical" evidence="1">
    <location>
        <begin position="21"/>
        <end position="43"/>
    </location>
</feature>
<feature type="transmembrane region" description="Helical" evidence="1">
    <location>
        <begin position="140"/>
        <end position="165"/>
    </location>
</feature>
<gene>
    <name evidence="2" type="ORF">FHR84_001682</name>
</gene>
<reference evidence="2 3" key="1">
    <citation type="submission" date="2020-07" db="EMBL/GenBank/DDBJ databases">
        <title>Genomic Encyclopedia of Type Strains, Phase III (KMG-III): the genomes of soil and plant-associated and newly described type strains.</title>
        <authorList>
            <person name="Whitman W."/>
        </authorList>
    </citation>
    <scope>NUCLEOTIDE SEQUENCE [LARGE SCALE GENOMIC DNA]</scope>
    <source>
        <strain evidence="2 3">CECT 8576</strain>
    </source>
</reference>
<dbReference type="PANTHER" id="PTHR42305:SF1">
    <property type="entry name" value="MEMBRANE PROTEIN RV1733C-RELATED"/>
    <property type="match status" value="1"/>
</dbReference>
<accession>A0A852YWF9</accession>
<evidence type="ECO:0000313" key="3">
    <source>
        <dbReference type="Proteomes" id="UP000548304"/>
    </source>
</evidence>
<sequence length="193" mass="21086">MRRLIHPGGNPLARGSDRLEGLLLALVLTAPLLALPVSVVVGAQTHAEQFREARHQVRSRTPVTAVLLEESVSEVPNIRGTTAVSETPAYWHSPEGVLRTGTVAAEVGTPAREGVRIWVNERGEKVPSPLSRGGALREGLAAAASLWLAILFGCVGLFWGSRCLLDRVRRRSWHREWEMFGPLWSGFRDGGQT</sequence>
<organism evidence="2 3">
    <name type="scientific">Actinopolyspora biskrensis</name>
    <dbReference type="NCBI Taxonomy" id="1470178"/>
    <lineage>
        <taxon>Bacteria</taxon>
        <taxon>Bacillati</taxon>
        <taxon>Actinomycetota</taxon>
        <taxon>Actinomycetes</taxon>
        <taxon>Actinopolysporales</taxon>
        <taxon>Actinopolysporaceae</taxon>
        <taxon>Actinopolyspora</taxon>
    </lineage>
</organism>
<name>A0A852YWF9_9ACTN</name>